<dbReference type="Proteomes" id="UP000249688">
    <property type="component" value="Unassembled WGS sequence"/>
</dbReference>
<dbReference type="EMBL" id="QKYU01000011">
    <property type="protein sequence ID" value="PZW45696.1"/>
    <property type="molecule type" value="Genomic_DNA"/>
</dbReference>
<accession>A0A2W7IGH1</accession>
<gene>
    <name evidence="2" type="ORF">C8P66_111111</name>
</gene>
<keyword evidence="3" id="KW-1185">Reference proteome</keyword>
<feature type="region of interest" description="Disordered" evidence="1">
    <location>
        <begin position="65"/>
        <end position="103"/>
    </location>
</feature>
<evidence type="ECO:0000256" key="1">
    <source>
        <dbReference type="SAM" id="MobiDB-lite"/>
    </source>
</evidence>
<feature type="compositionally biased region" description="Low complexity" evidence="1">
    <location>
        <begin position="66"/>
        <end position="77"/>
    </location>
</feature>
<name>A0A2W7IGH1_9PROT</name>
<evidence type="ECO:0000313" key="2">
    <source>
        <dbReference type="EMBL" id="PZW45696.1"/>
    </source>
</evidence>
<proteinExistence type="predicted"/>
<organism evidence="2 3">
    <name type="scientific">Humitalea rosea</name>
    <dbReference type="NCBI Taxonomy" id="990373"/>
    <lineage>
        <taxon>Bacteria</taxon>
        <taxon>Pseudomonadati</taxon>
        <taxon>Pseudomonadota</taxon>
        <taxon>Alphaproteobacteria</taxon>
        <taxon>Acetobacterales</taxon>
        <taxon>Roseomonadaceae</taxon>
        <taxon>Humitalea</taxon>
    </lineage>
</organism>
<comment type="caution">
    <text evidence="2">The sequence shown here is derived from an EMBL/GenBank/DDBJ whole genome shotgun (WGS) entry which is preliminary data.</text>
</comment>
<protein>
    <submittedName>
        <fullName evidence="2">Uncharacterized protein</fullName>
    </submittedName>
</protein>
<dbReference type="AlphaFoldDB" id="A0A2W7IGH1"/>
<dbReference type="OrthoDB" id="7282997at2"/>
<dbReference type="RefSeq" id="WP_111398349.1">
    <property type="nucleotide sequence ID" value="NZ_QKYU01000011.1"/>
</dbReference>
<evidence type="ECO:0000313" key="3">
    <source>
        <dbReference type="Proteomes" id="UP000249688"/>
    </source>
</evidence>
<reference evidence="2 3" key="1">
    <citation type="submission" date="2018-06" db="EMBL/GenBank/DDBJ databases">
        <title>Genomic Encyclopedia of Archaeal and Bacterial Type Strains, Phase II (KMG-II): from individual species to whole genera.</title>
        <authorList>
            <person name="Goeker M."/>
        </authorList>
    </citation>
    <scope>NUCLEOTIDE SEQUENCE [LARGE SCALE GENOMIC DNA]</scope>
    <source>
        <strain evidence="2 3">DSM 24525</strain>
    </source>
</reference>
<sequence>MRIAPLSPTRSPAIAARRRLPFTADLRLSAMIASMITTNALAAFSQDVSRTGGVGAATPVRDVQTASGRSAASALAGPQRTLGAVPPAPSQAPPRGSLLDLRV</sequence>